<evidence type="ECO:0000256" key="1">
    <source>
        <dbReference type="ARBA" id="ARBA00022603"/>
    </source>
</evidence>
<dbReference type="SUPFAM" id="SSF53335">
    <property type="entry name" value="S-adenosyl-L-methionine-dependent methyltransferases"/>
    <property type="match status" value="1"/>
</dbReference>
<reference evidence="3 4" key="1">
    <citation type="journal article" date="2018" name="Sci. Rep.">
        <title>Raphidocelis subcapitata (=Pseudokirchneriella subcapitata) provides an insight into genome evolution and environmental adaptations in the Sphaeropleales.</title>
        <authorList>
            <person name="Suzuki S."/>
            <person name="Yamaguchi H."/>
            <person name="Nakajima N."/>
            <person name="Kawachi M."/>
        </authorList>
    </citation>
    <scope>NUCLEOTIDE SEQUENCE [LARGE SCALE GENOMIC DNA]</scope>
    <source>
        <strain evidence="3 4">NIES-35</strain>
    </source>
</reference>
<dbReference type="Gene3D" id="3.40.50.150">
    <property type="entry name" value="Vaccinia Virus protein VP39"/>
    <property type="match status" value="1"/>
</dbReference>
<dbReference type="Proteomes" id="UP000247498">
    <property type="component" value="Unassembled WGS sequence"/>
</dbReference>
<evidence type="ECO:0008006" key="5">
    <source>
        <dbReference type="Google" id="ProtNLM"/>
    </source>
</evidence>
<dbReference type="GO" id="GO:0032259">
    <property type="term" value="P:methylation"/>
    <property type="evidence" value="ECO:0007669"/>
    <property type="project" value="UniProtKB-KW"/>
</dbReference>
<keyword evidence="4" id="KW-1185">Reference proteome</keyword>
<keyword evidence="2" id="KW-0808">Transferase</keyword>
<comment type="caution">
    <text evidence="3">The sequence shown here is derived from an EMBL/GenBank/DDBJ whole genome shotgun (WGS) entry which is preliminary data.</text>
</comment>
<sequence>MAPLLAALRRRSAACAAGEQAALLAALACAPPSSPSEGASSASTATCWESDSGSSYASIPAEFYALCQSGASREWGNLHTRVFRALTAPLLRLLIWLAMKQSVPTNCSMLLMRVANQVFNAPNANKDWVARRFLRLVLPSEHAHMTAATPTLYARFRFALFELPGVGIPGILNFLDGRTQWFDDRVTAALDAGVTQVVVIAAGFDSTAYRLGRPGVTFFEVDLPKASARKRALLGAALPGATAPARGAGAGKAAAAAAALATAAGARVEFVAADLATSPLAEALASSSSFDPSRPALFTAQGLLYYLPPRAVAGLLAGVRGIAAPGSRLAFDFMRLDCLSGRRLTGGLEVMRLGVAARGEPFLSALDDAPGCVEALGRSFGFRAVERFGARQLAARFLPHLRFREFPAPVQPCFAFAEFAVDGGEQ</sequence>
<protein>
    <recommendedName>
        <fullName evidence="5">S-adenosyl-L-methionine-dependent methyltransferase</fullName>
    </recommendedName>
</protein>
<dbReference type="InterPro" id="IPR029063">
    <property type="entry name" value="SAM-dependent_MTases_sf"/>
</dbReference>
<evidence type="ECO:0000256" key="2">
    <source>
        <dbReference type="ARBA" id="ARBA00022679"/>
    </source>
</evidence>
<dbReference type="EMBL" id="BDRX01000020">
    <property type="protein sequence ID" value="GBF90902.1"/>
    <property type="molecule type" value="Genomic_DNA"/>
</dbReference>
<accession>A0A2V0NW39</accession>
<dbReference type="STRING" id="307507.A0A2V0NW39"/>
<proteinExistence type="predicted"/>
<keyword evidence="1" id="KW-0489">Methyltransferase</keyword>
<evidence type="ECO:0000313" key="3">
    <source>
        <dbReference type="EMBL" id="GBF90902.1"/>
    </source>
</evidence>
<dbReference type="InterPro" id="IPR007213">
    <property type="entry name" value="Ppm1/Ppm2/Tcmp"/>
</dbReference>
<dbReference type="PANTHER" id="PTHR43619:SF2">
    <property type="entry name" value="S-ADENOSYL-L-METHIONINE-DEPENDENT METHYLTRANSFERASES SUPERFAMILY PROTEIN"/>
    <property type="match status" value="1"/>
</dbReference>
<dbReference type="AlphaFoldDB" id="A0A2V0NW39"/>
<dbReference type="PANTHER" id="PTHR43619">
    <property type="entry name" value="S-ADENOSYL-L-METHIONINE-DEPENDENT METHYLTRANSFERASE YKTD-RELATED"/>
    <property type="match status" value="1"/>
</dbReference>
<dbReference type="OrthoDB" id="203237at2759"/>
<dbReference type="Pfam" id="PF04072">
    <property type="entry name" value="LCM"/>
    <property type="match status" value="1"/>
</dbReference>
<name>A0A2V0NW39_9CHLO</name>
<organism evidence="3 4">
    <name type="scientific">Raphidocelis subcapitata</name>
    <dbReference type="NCBI Taxonomy" id="307507"/>
    <lineage>
        <taxon>Eukaryota</taxon>
        <taxon>Viridiplantae</taxon>
        <taxon>Chlorophyta</taxon>
        <taxon>core chlorophytes</taxon>
        <taxon>Chlorophyceae</taxon>
        <taxon>CS clade</taxon>
        <taxon>Sphaeropleales</taxon>
        <taxon>Selenastraceae</taxon>
        <taxon>Raphidocelis</taxon>
    </lineage>
</organism>
<evidence type="ECO:0000313" key="4">
    <source>
        <dbReference type="Proteomes" id="UP000247498"/>
    </source>
</evidence>
<gene>
    <name evidence="3" type="ORF">Rsub_03757</name>
</gene>
<dbReference type="InParanoid" id="A0A2V0NW39"/>
<dbReference type="GO" id="GO:0008168">
    <property type="term" value="F:methyltransferase activity"/>
    <property type="evidence" value="ECO:0007669"/>
    <property type="project" value="UniProtKB-KW"/>
</dbReference>